<protein>
    <recommendedName>
        <fullName evidence="5">Phytochromobilin synthase</fullName>
    </recommendedName>
</protein>
<reference evidence="3 4" key="1">
    <citation type="journal article" date="2019" name="Sci. Rep.">
        <title>A high-quality genome of Eragrostis curvula grass provides insights into Poaceae evolution and supports new strategies to enhance forage quality.</title>
        <authorList>
            <person name="Carballo J."/>
            <person name="Santos B.A.C.M."/>
            <person name="Zappacosta D."/>
            <person name="Garbus I."/>
            <person name="Selva J.P."/>
            <person name="Gallo C.A."/>
            <person name="Diaz A."/>
            <person name="Albertini E."/>
            <person name="Caccamo M."/>
            <person name="Echenique V."/>
        </authorList>
    </citation>
    <scope>NUCLEOTIDE SEQUENCE [LARGE SCALE GENOMIC DNA]</scope>
    <source>
        <strain evidence="4">cv. Victoria</strain>
        <tissue evidence="3">Leaf</tissue>
    </source>
</reference>
<evidence type="ECO:0000256" key="1">
    <source>
        <dbReference type="ARBA" id="ARBA00006908"/>
    </source>
</evidence>
<proteinExistence type="inferred from homology"/>
<keyword evidence="4" id="KW-1185">Reference proteome</keyword>
<comment type="caution">
    <text evidence="3">The sequence shown here is derived from an EMBL/GenBank/DDBJ whole genome shotgun (WGS) entry which is preliminary data.</text>
</comment>
<keyword evidence="2" id="KW-0560">Oxidoreductase</keyword>
<name>A0A5J9SPY0_9POAL</name>
<comment type="similarity">
    <text evidence="1">Belongs to the HY2 family.</text>
</comment>
<evidence type="ECO:0000313" key="4">
    <source>
        <dbReference type="Proteomes" id="UP000324897"/>
    </source>
</evidence>
<dbReference type="PANTHER" id="PTHR34557">
    <property type="entry name" value="PHYTOCHROMOBILIN:FERREDOXIN OXIDOREDUCTASE, CHLOROPLASTIC"/>
    <property type="match status" value="1"/>
</dbReference>
<accession>A0A5J9SPY0</accession>
<sequence length="359" mass="40876">MSGGGGGVAGAGCSYQKFVHFALEQTRLRTSLAPHPSQGKFKSIRANEDNTVFSALSFTAPKIRLLRSLTIEQKNSVQKNLYSFQLLFVASFLRLMAAAQIMWLMISFHHSPHSSSVQLMSSYVQADLLVLMVDMMMQVLDFAAFSEPEYDLPIFCANAFTSPARSIVVLDLNPLYDTTTNKDYREKYYRNLMPLAHKYTELLPWGGKITSESLKFFSPIVIWTILEPTETNHGILYSAFTDYYKAWLELMDVASRETGREAIDRNREAQHKYLTWRAEKDPGYPLLKKLIGESLAKDLVTEFLFEGVNSLGTKSFVDYFPEYARDDGTVNKKRSMMGKSFETRPWDAHGEFVGYADER</sequence>
<evidence type="ECO:0008006" key="5">
    <source>
        <dbReference type="Google" id="ProtNLM"/>
    </source>
</evidence>
<dbReference type="InterPro" id="IPR009249">
    <property type="entry name" value="Ferredoxin-dep_bilin_Rdtase"/>
</dbReference>
<dbReference type="EMBL" id="RWGY01000512">
    <property type="protein sequence ID" value="TVU00979.1"/>
    <property type="molecule type" value="Genomic_DNA"/>
</dbReference>
<dbReference type="GO" id="GO:0010024">
    <property type="term" value="P:phytochromobilin biosynthetic process"/>
    <property type="evidence" value="ECO:0007669"/>
    <property type="project" value="InterPro"/>
</dbReference>
<dbReference type="Gene3D" id="3.40.1500.20">
    <property type="match status" value="2"/>
</dbReference>
<evidence type="ECO:0000313" key="3">
    <source>
        <dbReference type="EMBL" id="TVU00979.1"/>
    </source>
</evidence>
<gene>
    <name evidence="3" type="ORF">EJB05_53576</name>
</gene>
<dbReference type="Proteomes" id="UP000324897">
    <property type="component" value="Unassembled WGS sequence"/>
</dbReference>
<dbReference type="Gramene" id="TVU00979">
    <property type="protein sequence ID" value="TVU00979"/>
    <property type="gene ID" value="EJB05_53576"/>
</dbReference>
<dbReference type="Pfam" id="PF05996">
    <property type="entry name" value="Fe_bilin_red"/>
    <property type="match status" value="1"/>
</dbReference>
<dbReference type="AlphaFoldDB" id="A0A5J9SPY0"/>
<dbReference type="GO" id="GO:0050619">
    <property type="term" value="F:phytochromobilin:ferredoxin oxidoreductase activity"/>
    <property type="evidence" value="ECO:0007669"/>
    <property type="project" value="TreeGrafter"/>
</dbReference>
<dbReference type="PANTHER" id="PTHR34557:SF1">
    <property type="entry name" value="PHYTOCHROMOBILIN:FERREDOXIN OXIDOREDUCTASE, CHLOROPLASTIC"/>
    <property type="match status" value="1"/>
</dbReference>
<evidence type="ECO:0000256" key="2">
    <source>
        <dbReference type="ARBA" id="ARBA00023002"/>
    </source>
</evidence>
<dbReference type="OrthoDB" id="496703at2759"/>
<dbReference type="GO" id="GO:0050897">
    <property type="term" value="F:cobalt ion binding"/>
    <property type="evidence" value="ECO:0007669"/>
    <property type="project" value="InterPro"/>
</dbReference>
<organism evidence="3 4">
    <name type="scientific">Eragrostis curvula</name>
    <name type="common">weeping love grass</name>
    <dbReference type="NCBI Taxonomy" id="38414"/>
    <lineage>
        <taxon>Eukaryota</taxon>
        <taxon>Viridiplantae</taxon>
        <taxon>Streptophyta</taxon>
        <taxon>Embryophyta</taxon>
        <taxon>Tracheophyta</taxon>
        <taxon>Spermatophyta</taxon>
        <taxon>Magnoliopsida</taxon>
        <taxon>Liliopsida</taxon>
        <taxon>Poales</taxon>
        <taxon>Poaceae</taxon>
        <taxon>PACMAD clade</taxon>
        <taxon>Chloridoideae</taxon>
        <taxon>Eragrostideae</taxon>
        <taxon>Eragrostidinae</taxon>
        <taxon>Eragrostis</taxon>
    </lineage>
</organism>